<sequence length="111" mass="12538">MEILGILFIIIVLAFRFADLLSSDPFGGMIKWIMRKLGLYGDEKYQEEDDHFTGSYAVVSRPFQQLGDSFQGHVKLNGVEWKALCRSGQLSQGTPVIVKNMSNLTLEVEPR</sequence>
<reference evidence="2" key="2">
    <citation type="submission" date="2024-06" db="EMBL/GenBank/DDBJ databases">
        <authorList>
            <person name="Plum-Jensen L.E."/>
            <person name="Schramm A."/>
            <person name="Marshall I.P.G."/>
        </authorList>
    </citation>
    <scope>NUCLEOTIDE SEQUENCE</scope>
    <source>
        <strain evidence="2">Rat1</strain>
    </source>
</reference>
<dbReference type="InterPro" id="IPR002810">
    <property type="entry name" value="NfeD-like_C"/>
</dbReference>
<reference evidence="2" key="1">
    <citation type="journal article" date="2024" name="Syst. Appl. Microbiol.">
        <title>First single-strain enrichments of Electrothrix cable bacteria, description of E. aestuarii sp. nov. and E. rattekaaiensis sp. nov., and proposal of a cable bacteria taxonomy following the rules of the SeqCode.</title>
        <authorList>
            <person name="Plum-Jensen L.E."/>
            <person name="Schramm A."/>
            <person name="Marshall I.P.G."/>
        </authorList>
    </citation>
    <scope>NUCLEOTIDE SEQUENCE</scope>
    <source>
        <strain evidence="2">Rat1</strain>
    </source>
</reference>
<gene>
    <name evidence="2" type="ORF">Q3M24_00370</name>
</gene>
<dbReference type="EMBL" id="CP159373">
    <property type="protein sequence ID" value="XCN73250.1"/>
    <property type="molecule type" value="Genomic_DNA"/>
</dbReference>
<evidence type="ECO:0000259" key="1">
    <source>
        <dbReference type="Pfam" id="PF01957"/>
    </source>
</evidence>
<organism evidence="2">
    <name type="scientific">Candidatus Electrothrix aestuarii</name>
    <dbReference type="NCBI Taxonomy" id="3062594"/>
    <lineage>
        <taxon>Bacteria</taxon>
        <taxon>Pseudomonadati</taxon>
        <taxon>Thermodesulfobacteriota</taxon>
        <taxon>Desulfobulbia</taxon>
        <taxon>Desulfobulbales</taxon>
        <taxon>Desulfobulbaceae</taxon>
        <taxon>Candidatus Electrothrix</taxon>
    </lineage>
</organism>
<dbReference type="KEGG" id="eaj:Q3M24_00370"/>
<dbReference type="Pfam" id="PF01957">
    <property type="entry name" value="NfeD"/>
    <property type="match status" value="1"/>
</dbReference>
<evidence type="ECO:0000313" key="2">
    <source>
        <dbReference type="EMBL" id="XCN73250.1"/>
    </source>
</evidence>
<dbReference type="Gene3D" id="2.40.50.140">
    <property type="entry name" value="Nucleic acid-binding proteins"/>
    <property type="match status" value="1"/>
</dbReference>
<name>A0AAU8LUQ3_9BACT</name>
<protein>
    <submittedName>
        <fullName evidence="2">NfeD family protein</fullName>
    </submittedName>
</protein>
<feature type="domain" description="NfeD-like C-terminal" evidence="1">
    <location>
        <begin position="68"/>
        <end position="110"/>
    </location>
</feature>
<dbReference type="InterPro" id="IPR012340">
    <property type="entry name" value="NA-bd_OB-fold"/>
</dbReference>
<dbReference type="AlphaFoldDB" id="A0AAU8LUQ3"/>
<accession>A0AAU8LUQ3</accession>
<proteinExistence type="predicted"/>